<dbReference type="InterPro" id="IPR000821">
    <property type="entry name" value="Ala_racemase"/>
</dbReference>
<reference evidence="7" key="1">
    <citation type="journal article" date="2019" name="Int. J. Syst. Evol. Microbiol.">
        <title>The Global Catalogue of Microorganisms (GCM) 10K type strain sequencing project: providing services to taxonomists for standard genome sequencing and annotation.</title>
        <authorList>
            <consortium name="The Broad Institute Genomics Platform"/>
            <consortium name="The Broad Institute Genome Sequencing Center for Infectious Disease"/>
            <person name="Wu L."/>
            <person name="Ma J."/>
        </authorList>
    </citation>
    <scope>NUCLEOTIDE SEQUENCE [LARGE SCALE GENOMIC DNA]</scope>
    <source>
        <strain evidence="7">CGMCC 4.7177</strain>
    </source>
</reference>
<dbReference type="PROSITE" id="PS00395">
    <property type="entry name" value="ALANINE_RACEMASE"/>
    <property type="match status" value="1"/>
</dbReference>
<dbReference type="NCBIfam" id="TIGR00492">
    <property type="entry name" value="alr"/>
    <property type="match status" value="1"/>
</dbReference>
<feature type="modified residue" description="N6-(pyridoxal phosphate)lysine" evidence="4">
    <location>
        <position position="41"/>
    </location>
</feature>
<dbReference type="Proteomes" id="UP001597218">
    <property type="component" value="Unassembled WGS sequence"/>
</dbReference>
<dbReference type="RefSeq" id="WP_381536394.1">
    <property type="nucleotide sequence ID" value="NZ_JBHUGI010000014.1"/>
</dbReference>
<keyword evidence="2 4" id="KW-0663">Pyridoxal phosphate</keyword>
<sequence>MQKLDNYRPTKVVVNLEAIRNNVKNLNSYLGSKTSIIAVVKADGYGHGEVEVALAALEAGAMMVSVATPDEAVRLRMAGISGDILVMGPSPVSFAKKAAELSITVTVSDVGWIQEVLHENKCFAQTLKVHVKIDSGMGRIGLRDVETLHSLVAVVSSSQQIALDGIFTHFSCADEESSVVTELQYKMFMDLVNTLPEKPRLVHASNSAATLLYPQYALDAIRFGISLYGMAPSKYVGEKLPFNLERSLELHSELAYVKLLSKGSAISYGGTYITTGEEWIGTIPIGYADGLRRGLKGQEVLIGGKRVPIVGTICMDQCMVKLPGNMPIGEQVVFIGHQGTEEVTMEEWAEKLDTIPYEITVSIAKRVPRVYL</sequence>
<comment type="cofactor">
    <cofactor evidence="1 4">
        <name>pyridoxal 5'-phosphate</name>
        <dbReference type="ChEBI" id="CHEBI:597326"/>
    </cofactor>
</comment>
<protein>
    <recommendedName>
        <fullName evidence="4">Alanine racemase</fullName>
        <ecNumber evidence="4">5.1.1.1</ecNumber>
    </recommendedName>
</protein>
<dbReference type="InterPro" id="IPR001608">
    <property type="entry name" value="Ala_racemase_N"/>
</dbReference>
<keyword evidence="7" id="KW-1185">Reference proteome</keyword>
<dbReference type="InterPro" id="IPR029066">
    <property type="entry name" value="PLP-binding_barrel"/>
</dbReference>
<feature type="binding site" evidence="4">
    <location>
        <position position="139"/>
    </location>
    <ligand>
        <name>substrate</name>
    </ligand>
</feature>
<evidence type="ECO:0000259" key="5">
    <source>
        <dbReference type="SMART" id="SM01005"/>
    </source>
</evidence>
<keyword evidence="3 4" id="KW-0413">Isomerase</keyword>
<dbReference type="Pfam" id="PF01168">
    <property type="entry name" value="Ala_racemase_N"/>
    <property type="match status" value="1"/>
</dbReference>
<dbReference type="PRINTS" id="PR00992">
    <property type="entry name" value="ALARACEMASE"/>
</dbReference>
<accession>A0ABW4SFF5</accession>
<feature type="binding site" evidence="4">
    <location>
        <position position="315"/>
    </location>
    <ligand>
        <name>substrate</name>
    </ligand>
</feature>
<feature type="active site" description="Proton acceptor; specific for D-alanine" evidence="4">
    <location>
        <position position="41"/>
    </location>
</feature>
<evidence type="ECO:0000313" key="6">
    <source>
        <dbReference type="EMBL" id="MFD1927709.1"/>
    </source>
</evidence>
<organism evidence="6 7">
    <name type="scientific">Sporosarcina siberiensis</name>
    <dbReference type="NCBI Taxonomy" id="1365606"/>
    <lineage>
        <taxon>Bacteria</taxon>
        <taxon>Bacillati</taxon>
        <taxon>Bacillota</taxon>
        <taxon>Bacilli</taxon>
        <taxon>Bacillales</taxon>
        <taxon>Caryophanaceae</taxon>
        <taxon>Sporosarcina</taxon>
    </lineage>
</organism>
<dbReference type="CDD" id="cd00430">
    <property type="entry name" value="PLPDE_III_AR"/>
    <property type="match status" value="1"/>
</dbReference>
<comment type="catalytic activity">
    <reaction evidence="4">
        <text>L-alanine = D-alanine</text>
        <dbReference type="Rhea" id="RHEA:20249"/>
        <dbReference type="ChEBI" id="CHEBI:57416"/>
        <dbReference type="ChEBI" id="CHEBI:57972"/>
        <dbReference type="EC" id="5.1.1.1"/>
    </reaction>
</comment>
<evidence type="ECO:0000313" key="7">
    <source>
        <dbReference type="Proteomes" id="UP001597218"/>
    </source>
</evidence>
<evidence type="ECO:0000256" key="1">
    <source>
        <dbReference type="ARBA" id="ARBA00001933"/>
    </source>
</evidence>
<proteinExistence type="inferred from homology"/>
<dbReference type="Gene3D" id="3.20.20.10">
    <property type="entry name" value="Alanine racemase"/>
    <property type="match status" value="1"/>
</dbReference>
<dbReference type="SUPFAM" id="SSF50621">
    <property type="entry name" value="Alanine racemase C-terminal domain-like"/>
    <property type="match status" value="1"/>
</dbReference>
<dbReference type="EMBL" id="JBHUGI010000014">
    <property type="protein sequence ID" value="MFD1927709.1"/>
    <property type="molecule type" value="Genomic_DNA"/>
</dbReference>
<gene>
    <name evidence="6" type="primary">alr</name>
    <name evidence="6" type="ORF">ACFSFY_06465</name>
</gene>
<comment type="similarity">
    <text evidence="4">Belongs to the alanine racemase family.</text>
</comment>
<dbReference type="PANTHER" id="PTHR30511">
    <property type="entry name" value="ALANINE RACEMASE"/>
    <property type="match status" value="1"/>
</dbReference>
<comment type="pathway">
    <text evidence="4">Amino-acid biosynthesis; D-alanine biosynthesis; D-alanine from L-alanine: step 1/1.</text>
</comment>
<dbReference type="InterPro" id="IPR009006">
    <property type="entry name" value="Ala_racemase/Decarboxylase_C"/>
</dbReference>
<dbReference type="SMART" id="SM01005">
    <property type="entry name" value="Ala_racemase_C"/>
    <property type="match status" value="1"/>
</dbReference>
<evidence type="ECO:0000256" key="2">
    <source>
        <dbReference type="ARBA" id="ARBA00022898"/>
    </source>
</evidence>
<dbReference type="HAMAP" id="MF_01201">
    <property type="entry name" value="Ala_racemase"/>
    <property type="match status" value="1"/>
</dbReference>
<dbReference type="PANTHER" id="PTHR30511:SF0">
    <property type="entry name" value="ALANINE RACEMASE, CATABOLIC-RELATED"/>
    <property type="match status" value="1"/>
</dbReference>
<feature type="domain" description="Alanine racemase C-terminal" evidence="5">
    <location>
        <begin position="247"/>
        <end position="372"/>
    </location>
</feature>
<dbReference type="InterPro" id="IPR011079">
    <property type="entry name" value="Ala_racemase_C"/>
</dbReference>
<comment type="function">
    <text evidence="4">Catalyzes the interconversion of L-alanine and D-alanine. May also act on other amino acids.</text>
</comment>
<evidence type="ECO:0000256" key="4">
    <source>
        <dbReference type="HAMAP-Rule" id="MF_01201"/>
    </source>
</evidence>
<evidence type="ECO:0000256" key="3">
    <source>
        <dbReference type="ARBA" id="ARBA00023235"/>
    </source>
</evidence>
<dbReference type="EC" id="5.1.1.1" evidence="4"/>
<feature type="active site" description="Proton acceptor; specific for L-alanine" evidence="4">
    <location>
        <position position="268"/>
    </location>
</feature>
<dbReference type="Pfam" id="PF00842">
    <property type="entry name" value="Ala_racemase_C"/>
    <property type="match status" value="1"/>
</dbReference>
<dbReference type="InterPro" id="IPR020622">
    <property type="entry name" value="Ala_racemase_pyridoxalP-BS"/>
</dbReference>
<dbReference type="Gene3D" id="2.40.37.10">
    <property type="entry name" value="Lyase, Ornithine Decarboxylase, Chain A, domain 1"/>
    <property type="match status" value="1"/>
</dbReference>
<comment type="caution">
    <text evidence="6">The sequence shown here is derived from an EMBL/GenBank/DDBJ whole genome shotgun (WGS) entry which is preliminary data.</text>
</comment>
<dbReference type="GO" id="GO:0008784">
    <property type="term" value="F:alanine racemase activity"/>
    <property type="evidence" value="ECO:0007669"/>
    <property type="project" value="UniProtKB-EC"/>
</dbReference>
<dbReference type="SUPFAM" id="SSF51419">
    <property type="entry name" value="PLP-binding barrel"/>
    <property type="match status" value="1"/>
</dbReference>
<name>A0ABW4SFF5_9BACL</name>